<gene>
    <name evidence="2" type="ORF">GCM10007877_18970</name>
</gene>
<protein>
    <submittedName>
        <fullName evidence="2">Uncharacterized protein</fullName>
    </submittedName>
</protein>
<proteinExistence type="predicted"/>
<dbReference type="AlphaFoldDB" id="A0AA37WPK5"/>
<accession>A0AA37WPK5</accession>
<sequence length="132" mass="14832">MEGGVVGGCWFGVYPETNAKPLNPSEFKPQPTPKLKPETNAKPLNLSEFKPQPTPKLKPKTKSKPSRLNRQQRGLYERILDGEFGSTFTLKRDLILAKVIPGGHHKIKPVIDQLLSDEKICRNGNQFELLTQ</sequence>
<comment type="caution">
    <text evidence="2">The sequence shown here is derived from an EMBL/GenBank/DDBJ whole genome shotgun (WGS) entry which is preliminary data.</text>
</comment>
<organism evidence="2 3">
    <name type="scientific">Marinibactrum halimedae</name>
    <dbReference type="NCBI Taxonomy" id="1444977"/>
    <lineage>
        <taxon>Bacteria</taxon>
        <taxon>Pseudomonadati</taxon>
        <taxon>Pseudomonadota</taxon>
        <taxon>Gammaproteobacteria</taxon>
        <taxon>Cellvibrionales</taxon>
        <taxon>Cellvibrionaceae</taxon>
        <taxon>Marinibactrum</taxon>
    </lineage>
</organism>
<evidence type="ECO:0000256" key="1">
    <source>
        <dbReference type="SAM" id="MobiDB-lite"/>
    </source>
</evidence>
<dbReference type="EMBL" id="BSPD01000039">
    <property type="protein sequence ID" value="GLS26182.1"/>
    <property type="molecule type" value="Genomic_DNA"/>
</dbReference>
<dbReference type="RefSeq" id="WP_232593081.1">
    <property type="nucleotide sequence ID" value="NZ_BSPD01000039.1"/>
</dbReference>
<name>A0AA37WPK5_9GAMM</name>
<dbReference type="Proteomes" id="UP001156870">
    <property type="component" value="Unassembled WGS sequence"/>
</dbReference>
<feature type="compositionally biased region" description="Basic residues" evidence="1">
    <location>
        <begin position="57"/>
        <end position="67"/>
    </location>
</feature>
<feature type="region of interest" description="Disordered" evidence="1">
    <location>
        <begin position="16"/>
        <end position="72"/>
    </location>
</feature>
<evidence type="ECO:0000313" key="2">
    <source>
        <dbReference type="EMBL" id="GLS26182.1"/>
    </source>
</evidence>
<evidence type="ECO:0000313" key="3">
    <source>
        <dbReference type="Proteomes" id="UP001156870"/>
    </source>
</evidence>
<reference evidence="2 3" key="1">
    <citation type="journal article" date="2014" name="Int. J. Syst. Evol. Microbiol.">
        <title>Complete genome sequence of Corynebacterium casei LMG S-19264T (=DSM 44701T), isolated from a smear-ripened cheese.</title>
        <authorList>
            <consortium name="US DOE Joint Genome Institute (JGI-PGF)"/>
            <person name="Walter F."/>
            <person name="Albersmeier A."/>
            <person name="Kalinowski J."/>
            <person name="Ruckert C."/>
        </authorList>
    </citation>
    <scope>NUCLEOTIDE SEQUENCE [LARGE SCALE GENOMIC DNA]</scope>
    <source>
        <strain evidence="2 3">NBRC 110095</strain>
    </source>
</reference>
<keyword evidence="3" id="KW-1185">Reference proteome</keyword>